<name>D5ELU3_CORAD</name>
<dbReference type="Gene3D" id="1.20.120.160">
    <property type="entry name" value="HPT domain"/>
    <property type="match status" value="1"/>
</dbReference>
<dbReference type="eggNOG" id="COG2198">
    <property type="taxonomic scope" value="Bacteria"/>
</dbReference>
<dbReference type="InterPro" id="IPR008207">
    <property type="entry name" value="Sig_transdc_His_kin_Hpt_dom"/>
</dbReference>
<keyword evidence="4" id="KW-1185">Reference proteome</keyword>
<dbReference type="OrthoDB" id="196962at2"/>
<dbReference type="KEGG" id="caa:Caka_0242"/>
<dbReference type="HOGENOM" id="CLU_1913511_0_0_0"/>
<dbReference type="AlphaFoldDB" id="D5ELU3"/>
<sequence length="132" mass="14726">MFPAPELKDVVYDPNLPVIDREQFEMLVMPDEGDEGLELIRDIFGIFTREGDDKLEQLDAVCAANDLTELRKLVHFIAGSAGNLGLSRLCAFYRAIEHAIDNEQVRDVSGFADAVRSEYALACEAYKAELLS</sequence>
<dbReference type="SUPFAM" id="SSF47226">
    <property type="entry name" value="Histidine-containing phosphotransfer domain, HPT domain"/>
    <property type="match status" value="1"/>
</dbReference>
<dbReference type="EMBL" id="CP001998">
    <property type="protein sequence ID" value="ADE53268.1"/>
    <property type="molecule type" value="Genomic_DNA"/>
</dbReference>
<evidence type="ECO:0000313" key="4">
    <source>
        <dbReference type="Proteomes" id="UP000000925"/>
    </source>
</evidence>
<dbReference type="Pfam" id="PF01627">
    <property type="entry name" value="Hpt"/>
    <property type="match status" value="1"/>
</dbReference>
<dbReference type="Proteomes" id="UP000000925">
    <property type="component" value="Chromosome"/>
</dbReference>
<evidence type="ECO:0000313" key="3">
    <source>
        <dbReference type="EMBL" id="ADE53268.1"/>
    </source>
</evidence>
<organism evidence="3 4">
    <name type="scientific">Coraliomargarita akajimensis (strain DSM 45221 / IAM 15411 / JCM 23193 / KCTC 12865 / 04OKA010-24)</name>
    <dbReference type="NCBI Taxonomy" id="583355"/>
    <lineage>
        <taxon>Bacteria</taxon>
        <taxon>Pseudomonadati</taxon>
        <taxon>Verrucomicrobiota</taxon>
        <taxon>Opitutia</taxon>
        <taxon>Puniceicoccales</taxon>
        <taxon>Coraliomargaritaceae</taxon>
        <taxon>Coraliomargarita</taxon>
    </lineage>
</organism>
<evidence type="ECO:0000259" key="2">
    <source>
        <dbReference type="PROSITE" id="PS50894"/>
    </source>
</evidence>
<feature type="modified residue" description="Phosphohistidine" evidence="1">
    <location>
        <position position="75"/>
    </location>
</feature>
<dbReference type="GO" id="GO:0004672">
    <property type="term" value="F:protein kinase activity"/>
    <property type="evidence" value="ECO:0007669"/>
    <property type="project" value="UniProtKB-ARBA"/>
</dbReference>
<gene>
    <name evidence="3" type="ordered locus">Caka_0242</name>
</gene>
<dbReference type="STRING" id="583355.Caka_0242"/>
<dbReference type="GO" id="GO:0000160">
    <property type="term" value="P:phosphorelay signal transduction system"/>
    <property type="evidence" value="ECO:0007669"/>
    <property type="project" value="InterPro"/>
</dbReference>
<keyword evidence="1" id="KW-0597">Phosphoprotein</keyword>
<dbReference type="InterPro" id="IPR036641">
    <property type="entry name" value="HPT_dom_sf"/>
</dbReference>
<feature type="domain" description="HPt" evidence="2">
    <location>
        <begin position="36"/>
        <end position="132"/>
    </location>
</feature>
<accession>D5ELU3</accession>
<dbReference type="RefSeq" id="WP_013041994.1">
    <property type="nucleotide sequence ID" value="NC_014008.1"/>
</dbReference>
<protein>
    <submittedName>
        <fullName evidence="3">Hpt protein</fullName>
    </submittedName>
</protein>
<proteinExistence type="predicted"/>
<evidence type="ECO:0000256" key="1">
    <source>
        <dbReference type="PROSITE-ProRule" id="PRU00110"/>
    </source>
</evidence>
<reference evidence="3 4" key="1">
    <citation type="journal article" date="2010" name="Stand. Genomic Sci.">
        <title>Complete genome sequence of Coraliomargarita akajimensis type strain (04OKA010-24).</title>
        <authorList>
            <person name="Mavromatis K."/>
            <person name="Abt B."/>
            <person name="Brambilla E."/>
            <person name="Lapidus A."/>
            <person name="Copeland A."/>
            <person name="Deshpande S."/>
            <person name="Nolan M."/>
            <person name="Lucas S."/>
            <person name="Tice H."/>
            <person name="Cheng J.F."/>
            <person name="Han C."/>
            <person name="Detter J.C."/>
            <person name="Woyke T."/>
            <person name="Goodwin L."/>
            <person name="Pitluck S."/>
            <person name="Held B."/>
            <person name="Brettin T."/>
            <person name="Tapia R."/>
            <person name="Ivanova N."/>
            <person name="Mikhailova N."/>
            <person name="Pati A."/>
            <person name="Liolios K."/>
            <person name="Chen A."/>
            <person name="Palaniappan K."/>
            <person name="Land M."/>
            <person name="Hauser L."/>
            <person name="Chang Y.J."/>
            <person name="Jeffries C.D."/>
            <person name="Rohde M."/>
            <person name="Goker M."/>
            <person name="Bristow J."/>
            <person name="Eisen J.A."/>
            <person name="Markowitz V."/>
            <person name="Hugenholtz P."/>
            <person name="Klenk H.P."/>
            <person name="Kyrpides N.C."/>
        </authorList>
    </citation>
    <scope>NUCLEOTIDE SEQUENCE [LARGE SCALE GENOMIC DNA]</scope>
    <source>
        <strain evidence="4">DSM 45221 / IAM 15411 / JCM 23193 / KCTC 12865</strain>
    </source>
</reference>
<dbReference type="PROSITE" id="PS50894">
    <property type="entry name" value="HPT"/>
    <property type="match status" value="1"/>
</dbReference>
<dbReference type="CDD" id="cd00088">
    <property type="entry name" value="HPT"/>
    <property type="match status" value="1"/>
</dbReference>